<dbReference type="OrthoDB" id="6359816at2759"/>
<sequence>MSSSVDLLGRDYLECLKGTHVDIYVGAEREHFNLPIRLLGYRSSVFKSYFAQAADPCLLLLPDDDGSTFAVVAQWVYQGTLPPAAYYPIISAVDFGLYFMADKFDLKKLQDEMLAMIAESYISMRAEYTAFTPEAVGRICRGTSAGSPFRLFGADVLAYCHVHWGLDVMELRHLFLEFPLFAADFIHAVEEVHAEGGDIGAARLRHSRRYVHG</sequence>
<accession>A0A5M8PN54</accession>
<reference evidence="1 2" key="1">
    <citation type="submission" date="2019-09" db="EMBL/GenBank/DDBJ databases">
        <title>The hologenome of the rock-dwelling lichen Lasallia pustulata.</title>
        <authorList>
            <person name="Greshake Tzovaras B."/>
            <person name="Segers F."/>
            <person name="Bicker A."/>
            <person name="Dal Grande F."/>
            <person name="Otte J."/>
            <person name="Hankeln T."/>
            <person name="Schmitt I."/>
            <person name="Ebersberger I."/>
        </authorList>
    </citation>
    <scope>NUCLEOTIDE SEQUENCE [LARGE SCALE GENOMIC DNA]</scope>
    <source>
        <strain evidence="1">A1-1</strain>
    </source>
</reference>
<evidence type="ECO:0008006" key="3">
    <source>
        <dbReference type="Google" id="ProtNLM"/>
    </source>
</evidence>
<comment type="caution">
    <text evidence="1">The sequence shown here is derived from an EMBL/GenBank/DDBJ whole genome shotgun (WGS) entry which is preliminary data.</text>
</comment>
<dbReference type="InterPro" id="IPR011333">
    <property type="entry name" value="SKP1/BTB/POZ_sf"/>
</dbReference>
<dbReference type="Proteomes" id="UP000324767">
    <property type="component" value="Unassembled WGS sequence"/>
</dbReference>
<organism evidence="1 2">
    <name type="scientific">Lasallia pustulata</name>
    <dbReference type="NCBI Taxonomy" id="136370"/>
    <lineage>
        <taxon>Eukaryota</taxon>
        <taxon>Fungi</taxon>
        <taxon>Dikarya</taxon>
        <taxon>Ascomycota</taxon>
        <taxon>Pezizomycotina</taxon>
        <taxon>Lecanoromycetes</taxon>
        <taxon>OSLEUM clade</taxon>
        <taxon>Umbilicariomycetidae</taxon>
        <taxon>Umbilicariales</taxon>
        <taxon>Umbilicariaceae</taxon>
        <taxon>Lasallia</taxon>
    </lineage>
</organism>
<dbReference type="AlphaFoldDB" id="A0A5M8PN54"/>
<dbReference type="Gene3D" id="3.30.710.10">
    <property type="entry name" value="Potassium Channel Kv1.1, Chain A"/>
    <property type="match status" value="1"/>
</dbReference>
<dbReference type="SUPFAM" id="SSF54695">
    <property type="entry name" value="POZ domain"/>
    <property type="match status" value="1"/>
</dbReference>
<protein>
    <recommendedName>
        <fullName evidence="3">BTB domain-containing protein</fullName>
    </recommendedName>
</protein>
<proteinExistence type="predicted"/>
<name>A0A5M8PN54_9LECA</name>
<gene>
    <name evidence="1" type="ORF">FRX48_05554</name>
</gene>
<dbReference type="EMBL" id="VXIT01000009">
    <property type="protein sequence ID" value="KAA6410134.1"/>
    <property type="molecule type" value="Genomic_DNA"/>
</dbReference>
<evidence type="ECO:0000313" key="2">
    <source>
        <dbReference type="Proteomes" id="UP000324767"/>
    </source>
</evidence>
<evidence type="ECO:0000313" key="1">
    <source>
        <dbReference type="EMBL" id="KAA6410134.1"/>
    </source>
</evidence>